<sequence length="191" mass="21092">MNEKRRRVQVAIKCFLLETCMNSPLATQTSQSKLIVRFITLFLVALLAGCSTKRLPPELQTALRETNSLQLHSLDPTPTSRDRKGPFQCWQDLGSTDVSAPAVRTKLLDAFDNGIADSDGSAALCFNPRHGLRAIYDGKTYDVVICFECLQGTWFVDDVEMPGFLLTRSPQTVFDTILTDASIPLAPSATH</sequence>
<dbReference type="AlphaFoldDB" id="Q7UTI8"/>
<reference evidence="1 2" key="1">
    <citation type="journal article" date="2003" name="Proc. Natl. Acad. Sci. U.S.A.">
        <title>Complete genome sequence of the marine planctomycete Pirellula sp. strain 1.</title>
        <authorList>
            <person name="Gloeckner F.O."/>
            <person name="Kube M."/>
            <person name="Bauer M."/>
            <person name="Teeling H."/>
            <person name="Lombardot T."/>
            <person name="Ludwig W."/>
            <person name="Gade D."/>
            <person name="Beck A."/>
            <person name="Borzym K."/>
            <person name="Heitmann K."/>
            <person name="Rabus R."/>
            <person name="Schlesner H."/>
            <person name="Amann R."/>
            <person name="Reinhardt R."/>
        </authorList>
    </citation>
    <scope>NUCLEOTIDE SEQUENCE [LARGE SCALE GENOMIC DNA]</scope>
    <source>
        <strain evidence="2">DSM 10527 / NCIMB 13988 / SH1</strain>
    </source>
</reference>
<gene>
    <name evidence="1" type="ordered locus">RB3856</name>
</gene>
<dbReference type="OrthoDB" id="289875at2"/>
<accession>Q7UTI8</accession>
<keyword evidence="2" id="KW-1185">Reference proteome</keyword>
<proteinExistence type="predicted"/>
<evidence type="ECO:0000313" key="1">
    <source>
        <dbReference type="EMBL" id="CAD73448.1"/>
    </source>
</evidence>
<dbReference type="InParanoid" id="Q7UTI8"/>
<dbReference type="EMBL" id="BX294139">
    <property type="protein sequence ID" value="CAD73448.1"/>
    <property type="molecule type" value="Genomic_DNA"/>
</dbReference>
<protein>
    <submittedName>
        <fullName evidence="1">Uncharacterized protein</fullName>
    </submittedName>
</protein>
<dbReference type="EnsemblBacteria" id="CAD73448">
    <property type="protein sequence ID" value="CAD73448"/>
    <property type="gene ID" value="RB3856"/>
</dbReference>
<name>Q7UTI8_RHOBA</name>
<dbReference type="Proteomes" id="UP000001025">
    <property type="component" value="Chromosome"/>
</dbReference>
<dbReference type="KEGG" id="rba:RB3856"/>
<dbReference type="eggNOG" id="ENOG50335ZS">
    <property type="taxonomic scope" value="Bacteria"/>
</dbReference>
<dbReference type="HOGENOM" id="CLU_1420447_0_0_0"/>
<organism evidence="1 2">
    <name type="scientific">Rhodopirellula baltica (strain DSM 10527 / NCIMB 13988 / SH1)</name>
    <dbReference type="NCBI Taxonomy" id="243090"/>
    <lineage>
        <taxon>Bacteria</taxon>
        <taxon>Pseudomonadati</taxon>
        <taxon>Planctomycetota</taxon>
        <taxon>Planctomycetia</taxon>
        <taxon>Pirellulales</taxon>
        <taxon>Pirellulaceae</taxon>
        <taxon>Rhodopirellula</taxon>
    </lineage>
</organism>
<evidence type="ECO:0000313" key="2">
    <source>
        <dbReference type="Proteomes" id="UP000001025"/>
    </source>
</evidence>